<evidence type="ECO:0000256" key="1">
    <source>
        <dbReference type="ARBA" id="ARBA00022670"/>
    </source>
</evidence>
<keyword evidence="3" id="KW-0732">Signal</keyword>
<feature type="signal peptide" evidence="3">
    <location>
        <begin position="1"/>
        <end position="37"/>
    </location>
</feature>
<dbReference type="InterPro" id="IPR051201">
    <property type="entry name" value="Chloro_Bact_Ser_Proteases"/>
</dbReference>
<dbReference type="InterPro" id="IPR036034">
    <property type="entry name" value="PDZ_sf"/>
</dbReference>
<dbReference type="InterPro" id="IPR001478">
    <property type="entry name" value="PDZ"/>
</dbReference>
<sequence>MPLVEAKRSGGPGRLAFALLAVAAGLACATTPTPAAAACRANLALPWADAVAARQASVVEIRTLRLGRTLGESDFEPEIQPDADFSDRLSWPIPAAMALSEQRDLASGVIVGSDGLILSSAHVVAGVDEIRVHLADGRHFAGRLVGSDAPTDTAILKIDARGLPVATIGDSSQLRTGDEVAAIGSPFGFSGSLSSGVVSAIDRFIPGAGEAPFIQTDVAINPGSSGSPLFNRCGEVVAINSLIYSGNGAYMGIAFAVPINVAMRAFAQLRRDGLVHRARLGAQLQALTPALAASFGLDRANGVLVAGVEPDSPAARAGIAIGDVLVSLDDQAVNGLPQLLRQISGYRAGDVSRLTLWRRGEQKSARLTWAEEPDPSRRFAASPAVADEWFDGLGLRLAEPSPAAQRQLRTDGGLLVRETSGAARTEGLRPGDVVMAVNDERVTRVEQYRQAVERLPVDRPAALLILRDQRLIYVPVARARAATAR</sequence>
<feature type="domain" description="PDZ" evidence="4">
    <location>
        <begin position="284"/>
        <end position="336"/>
    </location>
</feature>
<dbReference type="PROSITE" id="PS51257">
    <property type="entry name" value="PROKAR_LIPOPROTEIN"/>
    <property type="match status" value="1"/>
</dbReference>
<reference evidence="5" key="1">
    <citation type="submission" date="2023-06" db="EMBL/GenBank/DDBJ databases">
        <authorList>
            <person name="Jiang Y."/>
            <person name="Liu Q."/>
        </authorList>
    </citation>
    <scope>NUCLEOTIDE SEQUENCE</scope>
    <source>
        <strain evidence="5">CGMCC 1.12089</strain>
    </source>
</reference>
<dbReference type="SMART" id="SM00228">
    <property type="entry name" value="PDZ"/>
    <property type="match status" value="2"/>
</dbReference>
<keyword evidence="6" id="KW-1185">Reference proteome</keyword>
<keyword evidence="2" id="KW-0378">Hydrolase</keyword>
<evidence type="ECO:0000256" key="3">
    <source>
        <dbReference type="SAM" id="SignalP"/>
    </source>
</evidence>
<dbReference type="Gene3D" id="2.40.10.120">
    <property type="match status" value="1"/>
</dbReference>
<gene>
    <name evidence="5" type="ORF">QTH91_11340</name>
</gene>
<feature type="chain" id="PRO_5047099185" evidence="3">
    <location>
        <begin position="38"/>
        <end position="485"/>
    </location>
</feature>
<dbReference type="SUPFAM" id="SSF50156">
    <property type="entry name" value="PDZ domain-like"/>
    <property type="match status" value="2"/>
</dbReference>
<dbReference type="PANTHER" id="PTHR43343">
    <property type="entry name" value="PEPTIDASE S12"/>
    <property type="match status" value="1"/>
</dbReference>
<dbReference type="SUPFAM" id="SSF50494">
    <property type="entry name" value="Trypsin-like serine proteases"/>
    <property type="match status" value="1"/>
</dbReference>
<dbReference type="PROSITE" id="PS50106">
    <property type="entry name" value="PDZ"/>
    <property type="match status" value="1"/>
</dbReference>
<evidence type="ECO:0000313" key="5">
    <source>
        <dbReference type="EMBL" id="MDM0045077.1"/>
    </source>
</evidence>
<organism evidence="5 6">
    <name type="scientific">Variovorax dokdonensis</name>
    <dbReference type="NCBI Taxonomy" id="344883"/>
    <lineage>
        <taxon>Bacteria</taxon>
        <taxon>Pseudomonadati</taxon>
        <taxon>Pseudomonadota</taxon>
        <taxon>Betaproteobacteria</taxon>
        <taxon>Burkholderiales</taxon>
        <taxon>Comamonadaceae</taxon>
        <taxon>Variovorax</taxon>
    </lineage>
</organism>
<comment type="caution">
    <text evidence="5">The sequence shown here is derived from an EMBL/GenBank/DDBJ whole genome shotgun (WGS) entry which is preliminary data.</text>
</comment>
<name>A0ABT7NAV6_9BURK</name>
<dbReference type="InterPro" id="IPR009003">
    <property type="entry name" value="Peptidase_S1_PA"/>
</dbReference>
<proteinExistence type="predicted"/>
<evidence type="ECO:0000256" key="2">
    <source>
        <dbReference type="ARBA" id="ARBA00022801"/>
    </source>
</evidence>
<accession>A0ABT7NAV6</accession>
<evidence type="ECO:0000259" key="4">
    <source>
        <dbReference type="PROSITE" id="PS50106"/>
    </source>
</evidence>
<keyword evidence="1" id="KW-0645">Protease</keyword>
<dbReference type="Proteomes" id="UP001174908">
    <property type="component" value="Unassembled WGS sequence"/>
</dbReference>
<dbReference type="InterPro" id="IPR001940">
    <property type="entry name" value="Peptidase_S1C"/>
</dbReference>
<dbReference type="Pfam" id="PF13180">
    <property type="entry name" value="PDZ_2"/>
    <property type="match status" value="1"/>
</dbReference>
<dbReference type="PRINTS" id="PR00834">
    <property type="entry name" value="PROTEASES2C"/>
</dbReference>
<protein>
    <submittedName>
        <fullName evidence="5">Trypsin-like peptidase domain-containing protein</fullName>
    </submittedName>
</protein>
<dbReference type="RefSeq" id="WP_286660180.1">
    <property type="nucleotide sequence ID" value="NZ_JASZYV010000002.1"/>
</dbReference>
<dbReference type="PANTHER" id="PTHR43343:SF3">
    <property type="entry name" value="PROTEASE DO-LIKE 8, CHLOROPLASTIC"/>
    <property type="match status" value="1"/>
</dbReference>
<dbReference type="EMBL" id="JASZYV010000002">
    <property type="protein sequence ID" value="MDM0045077.1"/>
    <property type="molecule type" value="Genomic_DNA"/>
</dbReference>
<dbReference type="Gene3D" id="2.30.42.10">
    <property type="match status" value="1"/>
</dbReference>
<dbReference type="Pfam" id="PF13365">
    <property type="entry name" value="Trypsin_2"/>
    <property type="match status" value="1"/>
</dbReference>
<dbReference type="Gene3D" id="2.30.42.60">
    <property type="match status" value="1"/>
</dbReference>
<evidence type="ECO:0000313" key="6">
    <source>
        <dbReference type="Proteomes" id="UP001174908"/>
    </source>
</evidence>